<evidence type="ECO:0000313" key="1">
    <source>
        <dbReference type="EMBL" id="GAA2657656.1"/>
    </source>
</evidence>
<reference evidence="2" key="1">
    <citation type="journal article" date="2019" name="Int. J. Syst. Evol. Microbiol.">
        <title>The Global Catalogue of Microorganisms (GCM) 10K type strain sequencing project: providing services to taxonomists for standard genome sequencing and annotation.</title>
        <authorList>
            <consortium name="The Broad Institute Genomics Platform"/>
            <consortium name="The Broad Institute Genome Sequencing Center for Infectious Disease"/>
            <person name="Wu L."/>
            <person name="Ma J."/>
        </authorList>
    </citation>
    <scope>NUCLEOTIDE SEQUENCE [LARGE SCALE GENOMIC DNA]</scope>
    <source>
        <strain evidence="2">JCM 6835</strain>
    </source>
</reference>
<keyword evidence="2" id="KW-1185">Reference proteome</keyword>
<gene>
    <name evidence="1" type="ORF">GCM10010412_028500</name>
</gene>
<sequence length="89" mass="9274">MGADPQVDHVHVGGGGAHRVAQLDRDLVKAEGRVEGSLQPFDLVVEVEAPGQVADGLGVVAKGLETAADLSNEFAQGFPVVTFCHRRTA</sequence>
<organism evidence="1 2">
    <name type="scientific">Nonomuraea recticatena</name>
    <dbReference type="NCBI Taxonomy" id="46178"/>
    <lineage>
        <taxon>Bacteria</taxon>
        <taxon>Bacillati</taxon>
        <taxon>Actinomycetota</taxon>
        <taxon>Actinomycetes</taxon>
        <taxon>Streptosporangiales</taxon>
        <taxon>Streptosporangiaceae</taxon>
        <taxon>Nonomuraea</taxon>
    </lineage>
</organism>
<accession>A0ABP6E3U5</accession>
<dbReference type="Proteomes" id="UP001501666">
    <property type="component" value="Unassembled WGS sequence"/>
</dbReference>
<name>A0ABP6E3U5_9ACTN</name>
<protein>
    <submittedName>
        <fullName evidence="1">Uncharacterized protein</fullName>
    </submittedName>
</protein>
<evidence type="ECO:0000313" key="2">
    <source>
        <dbReference type="Proteomes" id="UP001501666"/>
    </source>
</evidence>
<comment type="caution">
    <text evidence="1">The sequence shown here is derived from an EMBL/GenBank/DDBJ whole genome shotgun (WGS) entry which is preliminary data.</text>
</comment>
<proteinExistence type="predicted"/>
<dbReference type="EMBL" id="BAAATE010000006">
    <property type="protein sequence ID" value="GAA2657656.1"/>
    <property type="molecule type" value="Genomic_DNA"/>
</dbReference>